<proteinExistence type="predicted"/>
<keyword evidence="2" id="KW-0560">Oxidoreductase</keyword>
<dbReference type="AlphaFoldDB" id="A0A6P8E743"/>
<gene>
    <name evidence="4" type="primary">LOC116214551</name>
</gene>
<dbReference type="PANTHER" id="PTHR10366:SF831">
    <property type="entry name" value="NAD-DEPENDENT EPIMERASE_DEHYDRATASE DOMAIN-CONTAINING PROTEIN"/>
    <property type="match status" value="1"/>
</dbReference>
<dbReference type="Proteomes" id="UP000515151">
    <property type="component" value="Chromosome 7"/>
</dbReference>
<evidence type="ECO:0000256" key="1">
    <source>
        <dbReference type="ARBA" id="ARBA00022857"/>
    </source>
</evidence>
<reference evidence="4" key="2">
    <citation type="submission" date="2025-08" db="UniProtKB">
        <authorList>
            <consortium name="RefSeq"/>
        </authorList>
    </citation>
    <scope>IDENTIFICATION</scope>
    <source>
        <tissue evidence="4">Leaf</tissue>
    </source>
</reference>
<dbReference type="Gene3D" id="3.40.50.720">
    <property type="entry name" value="NAD(P)-binding Rossmann-like Domain"/>
    <property type="match status" value="1"/>
</dbReference>
<dbReference type="GeneID" id="116214551"/>
<keyword evidence="1" id="KW-0521">NADP</keyword>
<keyword evidence="3" id="KW-1185">Reference proteome</keyword>
<accession>A0A6P8E743</accession>
<evidence type="ECO:0000313" key="4">
    <source>
        <dbReference type="RefSeq" id="XP_031405802.1"/>
    </source>
</evidence>
<dbReference type="SUPFAM" id="SSF51735">
    <property type="entry name" value="NAD(P)-binding Rossmann-fold domains"/>
    <property type="match status" value="1"/>
</dbReference>
<evidence type="ECO:0000313" key="3">
    <source>
        <dbReference type="Proteomes" id="UP000515151"/>
    </source>
</evidence>
<evidence type="ECO:0000256" key="2">
    <source>
        <dbReference type="ARBA" id="ARBA00023002"/>
    </source>
</evidence>
<dbReference type="InterPro" id="IPR050425">
    <property type="entry name" value="NAD(P)_dehydrat-like"/>
</dbReference>
<dbReference type="PANTHER" id="PTHR10366">
    <property type="entry name" value="NAD DEPENDENT EPIMERASE/DEHYDRATASE"/>
    <property type="match status" value="1"/>
</dbReference>
<name>A0A6P8E743_PUNGR</name>
<dbReference type="GO" id="GO:0016616">
    <property type="term" value="F:oxidoreductase activity, acting on the CH-OH group of donors, NAD or NADP as acceptor"/>
    <property type="evidence" value="ECO:0007669"/>
    <property type="project" value="TreeGrafter"/>
</dbReference>
<dbReference type="OrthoDB" id="2735536at2759"/>
<reference evidence="3" key="1">
    <citation type="journal article" date="2020" name="Plant Biotechnol. J.">
        <title>The pomegranate (Punica granatum L.) draft genome dissects genetic divergence between soft- and hard-seeded cultivars.</title>
        <authorList>
            <person name="Luo X."/>
            <person name="Li H."/>
            <person name="Wu Z."/>
            <person name="Yao W."/>
            <person name="Zhao P."/>
            <person name="Cao D."/>
            <person name="Yu H."/>
            <person name="Li K."/>
            <person name="Poudel K."/>
            <person name="Zhao D."/>
            <person name="Zhang F."/>
            <person name="Xia X."/>
            <person name="Chen L."/>
            <person name="Wang Q."/>
            <person name="Jing D."/>
            <person name="Cao S."/>
        </authorList>
    </citation>
    <scope>NUCLEOTIDE SEQUENCE [LARGE SCALE GENOMIC DNA]</scope>
    <source>
        <strain evidence="3">cv. Tunisia</strain>
    </source>
</reference>
<protein>
    <submittedName>
        <fullName evidence="4">Cinnamoyl-CoA reductase 1-like</fullName>
    </submittedName>
</protein>
<dbReference type="RefSeq" id="XP_031405802.1">
    <property type="nucleotide sequence ID" value="XM_031549942.1"/>
</dbReference>
<sequence>MSPTAAVGTNPNWPKDETCWSDKEYCRTNEESTAFEYGKQNGLDVIAVNPGFVFGPVMQPILNFSPVLLVKFVKGIYIQIEQGARDSVPNKFWNVVDVRDVAKADTFVLQRTS</sequence>
<dbReference type="InterPro" id="IPR036291">
    <property type="entry name" value="NAD(P)-bd_dom_sf"/>
</dbReference>
<organism evidence="3 4">
    <name type="scientific">Punica granatum</name>
    <name type="common">Pomegranate</name>
    <dbReference type="NCBI Taxonomy" id="22663"/>
    <lineage>
        <taxon>Eukaryota</taxon>
        <taxon>Viridiplantae</taxon>
        <taxon>Streptophyta</taxon>
        <taxon>Embryophyta</taxon>
        <taxon>Tracheophyta</taxon>
        <taxon>Spermatophyta</taxon>
        <taxon>Magnoliopsida</taxon>
        <taxon>eudicotyledons</taxon>
        <taxon>Gunneridae</taxon>
        <taxon>Pentapetalae</taxon>
        <taxon>rosids</taxon>
        <taxon>malvids</taxon>
        <taxon>Myrtales</taxon>
        <taxon>Lythraceae</taxon>
        <taxon>Punica</taxon>
    </lineage>
</organism>